<sequence>MIQPIIATLAVAFSLSRNTNFTLSYIHFCHLSCPTFAARSGAQADAVFAFQLRNPVHNGHALLMAETRRRLLEEGNGRYRNPVLLLHPLGGWTKPDDVPLHVRMDQHAACLGGPGWPPFESCLLVAPHRRPVHGPHSGD</sequence>
<keyword evidence="2" id="KW-0808">Transferase</keyword>
<comment type="caution">
    <text evidence="6">The sequence shown here is derived from an EMBL/GenBank/DDBJ whole genome shotgun (WGS) entry which is preliminary data.</text>
</comment>
<dbReference type="GO" id="GO:0004020">
    <property type="term" value="F:adenylylsulfate kinase activity"/>
    <property type="evidence" value="ECO:0007669"/>
    <property type="project" value="TreeGrafter"/>
</dbReference>
<keyword evidence="7" id="KW-1185">Reference proteome</keyword>
<reference evidence="6" key="1">
    <citation type="submission" date="2018-11" db="EMBL/GenBank/DDBJ databases">
        <authorList>
            <consortium name="Pathogen Informatics"/>
        </authorList>
    </citation>
    <scope>NUCLEOTIDE SEQUENCE</scope>
</reference>
<keyword evidence="3" id="KW-0547">Nucleotide-binding</keyword>
<dbReference type="PANTHER" id="PTHR11055">
    <property type="entry name" value="BIFUNCTIONAL 3'-PHOSPHOADENOSINE 5'-PHOSPHOSULFATE SYNTHASE"/>
    <property type="match status" value="1"/>
</dbReference>
<dbReference type="InterPro" id="IPR024951">
    <property type="entry name" value="Sulfurylase_cat_dom"/>
</dbReference>
<evidence type="ECO:0000256" key="2">
    <source>
        <dbReference type="ARBA" id="ARBA00022679"/>
    </source>
</evidence>
<name>A0A3S5CNM5_9PLAT</name>
<dbReference type="SUPFAM" id="SSF52374">
    <property type="entry name" value="Nucleotidylyl transferase"/>
    <property type="match status" value="1"/>
</dbReference>
<dbReference type="Proteomes" id="UP000784294">
    <property type="component" value="Unassembled WGS sequence"/>
</dbReference>
<dbReference type="Gene3D" id="3.40.50.620">
    <property type="entry name" value="HUPs"/>
    <property type="match status" value="1"/>
</dbReference>
<organism evidence="6 7">
    <name type="scientific">Protopolystoma xenopodis</name>
    <dbReference type="NCBI Taxonomy" id="117903"/>
    <lineage>
        <taxon>Eukaryota</taxon>
        <taxon>Metazoa</taxon>
        <taxon>Spiralia</taxon>
        <taxon>Lophotrochozoa</taxon>
        <taxon>Platyhelminthes</taxon>
        <taxon>Monogenea</taxon>
        <taxon>Polyopisthocotylea</taxon>
        <taxon>Polystomatidea</taxon>
        <taxon>Polystomatidae</taxon>
        <taxon>Protopolystoma</taxon>
    </lineage>
</organism>
<feature type="domain" description="Sulphate adenylyltransferase catalytic" evidence="5">
    <location>
        <begin position="43"/>
        <end position="111"/>
    </location>
</feature>
<protein>
    <recommendedName>
        <fullName evidence="5">Sulphate adenylyltransferase catalytic domain-containing protein</fullName>
    </recommendedName>
</protein>
<keyword evidence="4" id="KW-0067">ATP-binding</keyword>
<dbReference type="AlphaFoldDB" id="A0A3S5CNM5"/>
<dbReference type="GO" id="GO:0000103">
    <property type="term" value="P:sulfate assimilation"/>
    <property type="evidence" value="ECO:0007669"/>
    <property type="project" value="TreeGrafter"/>
</dbReference>
<evidence type="ECO:0000313" key="7">
    <source>
        <dbReference type="Proteomes" id="UP000784294"/>
    </source>
</evidence>
<proteinExistence type="predicted"/>
<dbReference type="Pfam" id="PF01747">
    <property type="entry name" value="ATP-sulfurylase"/>
    <property type="match status" value="1"/>
</dbReference>
<evidence type="ECO:0000256" key="4">
    <source>
        <dbReference type="ARBA" id="ARBA00022840"/>
    </source>
</evidence>
<evidence type="ECO:0000256" key="1">
    <source>
        <dbReference type="ARBA" id="ARBA00004678"/>
    </source>
</evidence>
<dbReference type="PANTHER" id="PTHR11055:SF1">
    <property type="entry name" value="PAPS SYNTHETASE, ISOFORM D"/>
    <property type="match status" value="1"/>
</dbReference>
<gene>
    <name evidence="6" type="ORF">PXEA_LOCUS17149</name>
</gene>
<dbReference type="GO" id="GO:0004781">
    <property type="term" value="F:sulfate adenylyltransferase (ATP) activity"/>
    <property type="evidence" value="ECO:0007669"/>
    <property type="project" value="InterPro"/>
</dbReference>
<dbReference type="OrthoDB" id="506431at2759"/>
<dbReference type="InterPro" id="IPR014729">
    <property type="entry name" value="Rossmann-like_a/b/a_fold"/>
</dbReference>
<evidence type="ECO:0000256" key="3">
    <source>
        <dbReference type="ARBA" id="ARBA00022741"/>
    </source>
</evidence>
<dbReference type="EMBL" id="CAAALY010063403">
    <property type="protein sequence ID" value="VEL23709.1"/>
    <property type="molecule type" value="Genomic_DNA"/>
</dbReference>
<evidence type="ECO:0000313" key="6">
    <source>
        <dbReference type="EMBL" id="VEL23709.1"/>
    </source>
</evidence>
<dbReference type="GO" id="GO:0005524">
    <property type="term" value="F:ATP binding"/>
    <property type="evidence" value="ECO:0007669"/>
    <property type="project" value="UniProtKB-KW"/>
</dbReference>
<evidence type="ECO:0000259" key="5">
    <source>
        <dbReference type="Pfam" id="PF01747"/>
    </source>
</evidence>
<accession>A0A3S5CNM5</accession>
<comment type="pathway">
    <text evidence="1">Sulfur metabolism.</text>
</comment>